<organism evidence="1 2">
    <name type="scientific">Halobacillus salinarum</name>
    <dbReference type="NCBI Taxonomy" id="2932257"/>
    <lineage>
        <taxon>Bacteria</taxon>
        <taxon>Bacillati</taxon>
        <taxon>Bacillota</taxon>
        <taxon>Bacilli</taxon>
        <taxon>Bacillales</taxon>
        <taxon>Bacillaceae</taxon>
        <taxon>Halobacillus</taxon>
    </lineage>
</organism>
<dbReference type="Proteomes" id="UP000831787">
    <property type="component" value="Chromosome"/>
</dbReference>
<evidence type="ECO:0000313" key="2">
    <source>
        <dbReference type="Proteomes" id="UP000831787"/>
    </source>
</evidence>
<evidence type="ECO:0000313" key="1">
    <source>
        <dbReference type="EMBL" id="UOQ43471.1"/>
    </source>
</evidence>
<keyword evidence="2" id="KW-1185">Reference proteome</keyword>
<name>A0ABY4EH62_9BACI</name>
<sequence>MSGISQQIIDQTQEYGAKNYHPLPIVVTKAEGSGWKILKETVIWIC</sequence>
<gene>
    <name evidence="1" type="ORF">MUN89_16335</name>
</gene>
<reference evidence="1 2" key="1">
    <citation type="submission" date="2022-04" db="EMBL/GenBank/DDBJ databases">
        <title>Halobacillus sp. isolated from saltern.</title>
        <authorList>
            <person name="Won M."/>
            <person name="Lee C.-M."/>
            <person name="Woen H.-Y."/>
            <person name="Kwon S.-W."/>
        </authorList>
    </citation>
    <scope>NUCLEOTIDE SEQUENCE [LARGE SCALE GENOMIC DNA]</scope>
    <source>
        <strain evidence="1 2">SSBR10-3</strain>
    </source>
</reference>
<protein>
    <submittedName>
        <fullName evidence="1">Uncharacterized protein</fullName>
    </submittedName>
</protein>
<accession>A0ABY4EH62</accession>
<dbReference type="EMBL" id="CP095073">
    <property type="protein sequence ID" value="UOQ43471.1"/>
    <property type="molecule type" value="Genomic_DNA"/>
</dbReference>
<proteinExistence type="predicted"/>